<organism evidence="4 5">
    <name type="scientific">Alkalihalophilus pseudofirmus (strain ATCC BAA-2126 / JCM 17055 / OF4)</name>
    <name type="common">Bacillus pseudofirmus</name>
    <dbReference type="NCBI Taxonomy" id="398511"/>
    <lineage>
        <taxon>Bacteria</taxon>
        <taxon>Bacillati</taxon>
        <taxon>Bacillota</taxon>
        <taxon>Bacilli</taxon>
        <taxon>Bacillales</taxon>
        <taxon>Bacillaceae</taxon>
        <taxon>Alkalihalophilus</taxon>
    </lineage>
</organism>
<keyword evidence="1 2" id="KW-0963">Cytoplasm</keyword>
<dbReference type="GO" id="GO:0005737">
    <property type="term" value="C:cytoplasm"/>
    <property type="evidence" value="ECO:0007669"/>
    <property type="project" value="UniProtKB-SubCell"/>
</dbReference>
<dbReference type="SUPFAM" id="SSF158221">
    <property type="entry name" value="YnzC-like"/>
    <property type="match status" value="1"/>
</dbReference>
<dbReference type="AlphaFoldDB" id="D3FTU4"/>
<dbReference type="EMBL" id="CP001878">
    <property type="protein sequence ID" value="ADC51925.1"/>
    <property type="molecule type" value="Genomic_DNA"/>
</dbReference>
<dbReference type="PANTHER" id="PTHR37300">
    <property type="entry name" value="UPF0291 PROTEIN CBO2609/CLC_2481"/>
    <property type="match status" value="1"/>
</dbReference>
<dbReference type="eggNOG" id="COG4224">
    <property type="taxonomic scope" value="Bacteria"/>
</dbReference>
<dbReference type="STRING" id="398511.BpOF4_19430"/>
<accession>D3FTU4</accession>
<dbReference type="Proteomes" id="UP000001544">
    <property type="component" value="Chromosome"/>
</dbReference>
<comment type="similarity">
    <text evidence="2">Belongs to the UPF0291 family.</text>
</comment>
<gene>
    <name evidence="4" type="ordered locus">BpOF4_19430</name>
</gene>
<keyword evidence="5" id="KW-1185">Reference proteome</keyword>
<proteinExistence type="inferred from homology"/>
<evidence type="ECO:0000256" key="2">
    <source>
        <dbReference type="HAMAP-Rule" id="MF_01103"/>
    </source>
</evidence>
<feature type="region of interest" description="Disordered" evidence="3">
    <location>
        <begin position="1"/>
        <end position="28"/>
    </location>
</feature>
<sequence>MLSKDKIARINELSKRSKSTGLTKSEEKEQQALRKEYIQTFRKSFKNQLHSVKVVDEEGNDVTPQALKDSKQKKNGGFIH</sequence>
<dbReference type="InterPro" id="IPR009242">
    <property type="entry name" value="DUF896"/>
</dbReference>
<evidence type="ECO:0000256" key="1">
    <source>
        <dbReference type="ARBA" id="ARBA00022490"/>
    </source>
</evidence>
<evidence type="ECO:0000313" key="4">
    <source>
        <dbReference type="EMBL" id="ADC51925.1"/>
    </source>
</evidence>
<dbReference type="PANTHER" id="PTHR37300:SF2">
    <property type="entry name" value="UPF0291 PROTEIN BC_1827"/>
    <property type="match status" value="1"/>
</dbReference>
<evidence type="ECO:0000256" key="3">
    <source>
        <dbReference type="SAM" id="MobiDB-lite"/>
    </source>
</evidence>
<protein>
    <recommendedName>
        <fullName evidence="2">UPF0291 protein BpOF4_19430</fullName>
    </recommendedName>
</protein>
<dbReference type="HOGENOM" id="CLU_173137_0_2_9"/>
<dbReference type="KEGG" id="bpf:BpOF4_19430"/>
<evidence type="ECO:0000313" key="5">
    <source>
        <dbReference type="Proteomes" id="UP000001544"/>
    </source>
</evidence>
<comment type="subcellular location">
    <subcellularLocation>
        <location evidence="2">Cytoplasm</location>
    </subcellularLocation>
</comment>
<reference evidence="4 5" key="1">
    <citation type="journal article" date="2011" name="Environ. Microbiol.">
        <title>Genome of alkaliphilic Bacillus pseudofirmus OF4 reveals adaptations that support the ability to grow in an external pH range from 7.5 to 11.4.</title>
        <authorList>
            <person name="Janto B."/>
            <person name="Ahmed A."/>
            <person name="Ito M."/>
            <person name="Liu J."/>
            <person name="Hicks D.B."/>
            <person name="Pagni S."/>
            <person name="Fackelmayer O.J."/>
            <person name="Smith T.A."/>
            <person name="Earl J."/>
            <person name="Elbourne L.D."/>
            <person name="Hassan K."/>
            <person name="Paulsen I.T."/>
            <person name="Kolsto A.B."/>
            <person name="Tourasse N.J."/>
            <person name="Ehrlich G.D."/>
            <person name="Boissy R."/>
            <person name="Ivey D.M."/>
            <person name="Li G."/>
            <person name="Xue Y."/>
            <person name="Ma Y."/>
            <person name="Hu F.Z."/>
            <person name="Krulwich T.A."/>
        </authorList>
    </citation>
    <scope>NUCLEOTIDE SEQUENCE [LARGE SCALE GENOMIC DNA]</scope>
    <source>
        <strain evidence="5">ATCC BAA-2126 / JCM 17055 / OF4</strain>
    </source>
</reference>
<name>D3FTU4_ALKPO</name>
<feature type="region of interest" description="Disordered" evidence="3">
    <location>
        <begin position="57"/>
        <end position="80"/>
    </location>
</feature>
<dbReference type="HAMAP" id="MF_01103">
    <property type="entry name" value="UPF0291"/>
    <property type="match status" value="1"/>
</dbReference>
<feature type="compositionally biased region" description="Basic and acidic residues" evidence="3">
    <location>
        <begin position="1"/>
        <end position="15"/>
    </location>
</feature>
<dbReference type="Pfam" id="PF05979">
    <property type="entry name" value="DUF896"/>
    <property type="match status" value="1"/>
</dbReference>
<dbReference type="Gene3D" id="1.10.287.540">
    <property type="entry name" value="Helix hairpin bin"/>
    <property type="match status" value="1"/>
</dbReference>
<dbReference type="RefSeq" id="WP_012959287.1">
    <property type="nucleotide sequence ID" value="NC_013791.2"/>
</dbReference>